<dbReference type="AlphaFoldDB" id="A0A811R2W9"/>
<evidence type="ECO:0000313" key="2">
    <source>
        <dbReference type="EMBL" id="CAD6263911.1"/>
    </source>
</evidence>
<dbReference type="Proteomes" id="UP000604825">
    <property type="component" value="Unassembled WGS sequence"/>
</dbReference>
<gene>
    <name evidence="2" type="ORF">NCGR_LOCUS47216</name>
</gene>
<sequence length="70" mass="7256">MEDAGQDGATRDTGKGTLAGPRMGRAQKVRMLAGTAAATAARVKKPEVLSQSISFPTQGAAAVRTYPDHE</sequence>
<proteinExistence type="predicted"/>
<evidence type="ECO:0000256" key="1">
    <source>
        <dbReference type="SAM" id="MobiDB-lite"/>
    </source>
</evidence>
<feature type="region of interest" description="Disordered" evidence="1">
    <location>
        <begin position="1"/>
        <end position="26"/>
    </location>
</feature>
<dbReference type="EMBL" id="CAJGYO010000012">
    <property type="protein sequence ID" value="CAD6263911.1"/>
    <property type="molecule type" value="Genomic_DNA"/>
</dbReference>
<organism evidence="2 3">
    <name type="scientific">Miscanthus lutarioriparius</name>
    <dbReference type="NCBI Taxonomy" id="422564"/>
    <lineage>
        <taxon>Eukaryota</taxon>
        <taxon>Viridiplantae</taxon>
        <taxon>Streptophyta</taxon>
        <taxon>Embryophyta</taxon>
        <taxon>Tracheophyta</taxon>
        <taxon>Spermatophyta</taxon>
        <taxon>Magnoliopsida</taxon>
        <taxon>Liliopsida</taxon>
        <taxon>Poales</taxon>
        <taxon>Poaceae</taxon>
        <taxon>PACMAD clade</taxon>
        <taxon>Panicoideae</taxon>
        <taxon>Andropogonodae</taxon>
        <taxon>Andropogoneae</taxon>
        <taxon>Saccharinae</taxon>
        <taxon>Miscanthus</taxon>
    </lineage>
</organism>
<keyword evidence="3" id="KW-1185">Reference proteome</keyword>
<evidence type="ECO:0000313" key="3">
    <source>
        <dbReference type="Proteomes" id="UP000604825"/>
    </source>
</evidence>
<reference evidence="2" key="1">
    <citation type="submission" date="2020-10" db="EMBL/GenBank/DDBJ databases">
        <authorList>
            <person name="Han B."/>
            <person name="Lu T."/>
            <person name="Zhao Q."/>
            <person name="Huang X."/>
            <person name="Zhao Y."/>
        </authorList>
    </citation>
    <scope>NUCLEOTIDE SEQUENCE</scope>
</reference>
<accession>A0A811R2W9</accession>
<comment type="caution">
    <text evidence="2">The sequence shown here is derived from an EMBL/GenBank/DDBJ whole genome shotgun (WGS) entry which is preliminary data.</text>
</comment>
<protein>
    <submittedName>
        <fullName evidence="2">Uncharacterized protein</fullName>
    </submittedName>
</protein>
<name>A0A811R2W9_9POAL</name>